<dbReference type="InterPro" id="IPR046342">
    <property type="entry name" value="CBS_dom_sf"/>
</dbReference>
<evidence type="ECO:0000313" key="3">
    <source>
        <dbReference type="Proteomes" id="UP000217065"/>
    </source>
</evidence>
<dbReference type="SUPFAM" id="SSF54631">
    <property type="entry name" value="CBS-domain pair"/>
    <property type="match status" value="1"/>
</dbReference>
<name>A0A264VZR4_9BACL</name>
<dbReference type="OrthoDB" id="49104at2"/>
<keyword evidence="3" id="KW-1185">Reference proteome</keyword>
<evidence type="ECO:0000259" key="1">
    <source>
        <dbReference type="Pfam" id="PF00571"/>
    </source>
</evidence>
<dbReference type="Gene3D" id="3.10.580.10">
    <property type="entry name" value="CBS-domain"/>
    <property type="match status" value="1"/>
</dbReference>
<dbReference type="Pfam" id="PF00571">
    <property type="entry name" value="CBS"/>
    <property type="match status" value="1"/>
</dbReference>
<proteinExistence type="predicted"/>
<reference evidence="2 3" key="1">
    <citation type="submission" date="2017-07" db="EMBL/GenBank/DDBJ databases">
        <title>Tetzosporium hominis gen.nov. sp.nov.</title>
        <authorList>
            <person name="Tetz G."/>
            <person name="Tetz V."/>
        </authorList>
    </citation>
    <scope>NUCLEOTIDE SEQUENCE [LARGE SCALE GENOMIC DNA]</scope>
    <source>
        <strain evidence="2 3">VT-49</strain>
    </source>
</reference>
<sequence length="238" mass="27332">MEQAAKERNSDRFISAYNRIDQEMKELSGAKEHHSFFRLIDMAKKKSAVIRRYEADLREYGDLRNAIVHHRTSTEYVIAEPHDDVVAKMEEIEQALMHPNSVGEIFRRDVLTFQIGDSLSYALKIIREKKFNQFPVYLGSEFKGLVTPVGITAFLASNLREDTISLRKTTLEDILVHENKRDNHRFISGDTSAYVAEEMFKTELTRGHRLEALLITEDGEASSELLGIVTPFDILKLN</sequence>
<dbReference type="Proteomes" id="UP000217065">
    <property type="component" value="Unassembled WGS sequence"/>
</dbReference>
<organism evidence="2 3">
    <name type="scientific">Tetzosporium hominis</name>
    <dbReference type="NCBI Taxonomy" id="2020506"/>
    <lineage>
        <taxon>Bacteria</taxon>
        <taxon>Bacillati</taxon>
        <taxon>Bacillota</taxon>
        <taxon>Bacilli</taxon>
        <taxon>Bacillales</taxon>
        <taxon>Caryophanaceae</taxon>
        <taxon>Tetzosporium</taxon>
    </lineage>
</organism>
<comment type="caution">
    <text evidence="2">The sequence shown here is derived from an EMBL/GenBank/DDBJ whole genome shotgun (WGS) entry which is preliminary data.</text>
</comment>
<gene>
    <name evidence="2" type="ORF">CF394_14160</name>
</gene>
<feature type="domain" description="CBS" evidence="1">
    <location>
        <begin position="102"/>
        <end position="148"/>
    </location>
</feature>
<dbReference type="InterPro" id="IPR000644">
    <property type="entry name" value="CBS_dom"/>
</dbReference>
<protein>
    <recommendedName>
        <fullName evidence="1">CBS domain-containing protein</fullName>
    </recommendedName>
</protein>
<dbReference type="AlphaFoldDB" id="A0A264VZR4"/>
<dbReference type="EMBL" id="NOKQ01000342">
    <property type="protein sequence ID" value="OZS76830.1"/>
    <property type="molecule type" value="Genomic_DNA"/>
</dbReference>
<evidence type="ECO:0000313" key="2">
    <source>
        <dbReference type="EMBL" id="OZS76830.1"/>
    </source>
</evidence>
<dbReference type="RefSeq" id="WP_094944461.1">
    <property type="nucleotide sequence ID" value="NZ_NOKQ01000342.1"/>
</dbReference>
<accession>A0A264VZR4</accession>